<evidence type="ECO:0000256" key="7">
    <source>
        <dbReference type="RuleBase" id="RU003355"/>
    </source>
</evidence>
<feature type="active site" description="Charge relay system" evidence="5 6">
    <location>
        <position position="344"/>
    </location>
</feature>
<dbReference type="Proteomes" id="UP000245938">
    <property type="component" value="Unassembled WGS sequence"/>
</dbReference>
<feature type="domain" description="Fervidolysin-like N-terminal prodomain" evidence="10">
    <location>
        <begin position="43"/>
        <end position="106"/>
    </location>
</feature>
<dbReference type="GO" id="GO:0006508">
    <property type="term" value="P:proteolysis"/>
    <property type="evidence" value="ECO:0007669"/>
    <property type="project" value="UniProtKB-KW"/>
</dbReference>
<dbReference type="InterPro" id="IPR023827">
    <property type="entry name" value="Peptidase_S8_Asp-AS"/>
</dbReference>
<dbReference type="Gene3D" id="3.40.50.200">
    <property type="entry name" value="Peptidase S8/S53 domain"/>
    <property type="match status" value="1"/>
</dbReference>
<evidence type="ECO:0000256" key="8">
    <source>
        <dbReference type="SAM" id="SignalP"/>
    </source>
</evidence>
<evidence type="ECO:0000259" key="9">
    <source>
        <dbReference type="Pfam" id="PF00082"/>
    </source>
</evidence>
<dbReference type="PANTHER" id="PTHR43806">
    <property type="entry name" value="PEPTIDASE S8"/>
    <property type="match status" value="1"/>
</dbReference>
<evidence type="ECO:0000256" key="5">
    <source>
        <dbReference type="PIRSR" id="PIRSR615500-1"/>
    </source>
</evidence>
<feature type="active site" description="Charge relay system" evidence="5 6">
    <location>
        <position position="186"/>
    </location>
</feature>
<evidence type="ECO:0000256" key="4">
    <source>
        <dbReference type="ARBA" id="ARBA00022825"/>
    </source>
</evidence>
<evidence type="ECO:0000259" key="10">
    <source>
        <dbReference type="Pfam" id="PF22148"/>
    </source>
</evidence>
<evidence type="ECO:0000256" key="2">
    <source>
        <dbReference type="ARBA" id="ARBA00022670"/>
    </source>
</evidence>
<evidence type="ECO:0000256" key="1">
    <source>
        <dbReference type="ARBA" id="ARBA00011073"/>
    </source>
</evidence>
<organism evidence="11 12">
    <name type="scientific">Kurthia sibirica</name>
    <dbReference type="NCBI Taxonomy" id="202750"/>
    <lineage>
        <taxon>Bacteria</taxon>
        <taxon>Bacillati</taxon>
        <taxon>Bacillota</taxon>
        <taxon>Bacilli</taxon>
        <taxon>Bacillales</taxon>
        <taxon>Caryophanaceae</taxon>
        <taxon>Kurthia</taxon>
    </lineage>
</organism>
<dbReference type="Gene3D" id="2.60.120.380">
    <property type="match status" value="4"/>
</dbReference>
<sequence length="1101" mass="120530">MKILLTKIASLIVATTIITTPISAILADATPASKAQKIMPTMQKEPAYTQNKLVIKYNSPLSFKEIAEVKGSIVQQLPALNYVIVQFKNEDDFRQAVSLLSTNDKITNLALSPQYTTMATPDLKDHNQYIHSKLQTKKAYRDSGMKKVKVAVIDTGIDDTNPDLKGKIVFQKNIMDPMKKSVKSAHGTHVAGIIAANYRNEIGGFGVYPNAQIYAYDVFNGSANTNDYNLANAIIQAVKSGVQLINISIGGTEPSIILQDAINYATKKNVVIVAAAGNESTSEPSYPASFDNVINIGSTNDKNKLSSFSNYGPSIDLVAPGEDIYSTSYTPNRSSYFEYMSGTSMASPVATGIIAMLLSKNKQLTPAQVNYILQHTAKDLGPKGTDFTYGAGLIQPVAALKFNPKKIPSLVSTNWTKATILTKASKLSLHSTVAGKLTKPSEQHWRKVSVKKGQLIQAKLVPSEHSDLKLSLRFYGKNTSKSYSIDHMTAGGSEAKYVKAPFDGQLAVGVKDVFGNANGSYKLSMQSPTTFPTDESSMDKPMTISSSTSSINKLYMQPKSTSSDQDVFHFSASKNQLMQFETTALPGVDLSLEVYTKNNLYGDGEDGPIASINKNGIGEAEHLSFTTQKGEDYYVIVSNAPNSLAVTPDDLLGSLTGGLSKPQASLLPYNLHISSKNIPVDEDRIYFDNATMAKVDRDAPTKSYSLEQLVKKAGRPFDIKNGVKGYLQGSNDIDGYYFKTKKSGFYEFASLVKNDNDQPALSIYAVIKDPKTGDVSEQLIASNVTDDGMMNDTAIASLAANTTYLVELSVGPIGSIPFNGYKATAKILSENIADRYENNDEPEKAKSIQVKKNITANFSSPNDVDFYYFTAPTSGIYGIDLASDYVDTSAFSTQWLNYYTKNISIFKDYNGNHKMDTKDMESVVSLAIDKTGEAINGSIEAKKGEKFFILANPTGFVTTSLFSIFPYTMRITPAKMIDEDAGNKVKNNTPSKAIKLINTDDYLYSKTGILNPGQLHGDVDWYSLKSKYKKTVTVSLQVPDDMDGVVEIYKKGKLVKKLDSYGKGDYEIAKLTMTKGIYYFKVRDRDGNAFIHPYELEIEYD</sequence>
<evidence type="ECO:0000256" key="3">
    <source>
        <dbReference type="ARBA" id="ARBA00022801"/>
    </source>
</evidence>
<feature type="domain" description="Peptidase S8/S53" evidence="9">
    <location>
        <begin position="146"/>
        <end position="392"/>
    </location>
</feature>
<dbReference type="Pfam" id="PF00082">
    <property type="entry name" value="Peptidase_S8"/>
    <property type="match status" value="1"/>
</dbReference>
<dbReference type="InterPro" id="IPR015500">
    <property type="entry name" value="Peptidase_S8_subtilisin-rel"/>
</dbReference>
<keyword evidence="8" id="KW-0732">Signal</keyword>
<dbReference type="InterPro" id="IPR022398">
    <property type="entry name" value="Peptidase_S8_His-AS"/>
</dbReference>
<dbReference type="InterPro" id="IPR050131">
    <property type="entry name" value="Peptidase_S8_subtilisin-like"/>
</dbReference>
<dbReference type="PANTHER" id="PTHR43806:SF11">
    <property type="entry name" value="CEREVISIN-RELATED"/>
    <property type="match status" value="1"/>
</dbReference>
<keyword evidence="3 6" id="KW-0378">Hydrolase</keyword>
<name>A0A2U3AGC8_9BACL</name>
<keyword evidence="2 6" id="KW-0645">Protease</keyword>
<feature type="signal peptide" evidence="8">
    <location>
        <begin position="1"/>
        <end position="26"/>
    </location>
</feature>
<protein>
    <submittedName>
        <fullName evidence="11">Uncharacterized protein</fullName>
    </submittedName>
</protein>
<dbReference type="InterPro" id="IPR023828">
    <property type="entry name" value="Peptidase_S8_Ser-AS"/>
</dbReference>
<dbReference type="SUPFAM" id="SSF52743">
    <property type="entry name" value="Subtilisin-like"/>
    <property type="match status" value="1"/>
</dbReference>
<dbReference type="SUPFAM" id="SSF89260">
    <property type="entry name" value="Collagen-binding domain"/>
    <property type="match status" value="1"/>
</dbReference>
<reference evidence="11 12" key="1">
    <citation type="submission" date="2018-05" db="EMBL/GenBank/DDBJ databases">
        <title>Kurthia sibirica genome sequence.</title>
        <authorList>
            <person name="Maclea K.S."/>
            <person name="Goen A.E."/>
        </authorList>
    </citation>
    <scope>NUCLEOTIDE SEQUENCE [LARGE SCALE GENOMIC DNA]</scope>
    <source>
        <strain evidence="11 12">ATCC 49154</strain>
    </source>
</reference>
<evidence type="ECO:0000256" key="6">
    <source>
        <dbReference type="PROSITE-ProRule" id="PRU01240"/>
    </source>
</evidence>
<dbReference type="PROSITE" id="PS00137">
    <property type="entry name" value="SUBTILASE_HIS"/>
    <property type="match status" value="1"/>
</dbReference>
<dbReference type="PRINTS" id="PR00723">
    <property type="entry name" value="SUBTILISIN"/>
</dbReference>
<keyword evidence="12" id="KW-1185">Reference proteome</keyword>
<dbReference type="InterPro" id="IPR036852">
    <property type="entry name" value="Peptidase_S8/S53_dom_sf"/>
</dbReference>
<dbReference type="EMBL" id="QFVR01000034">
    <property type="protein sequence ID" value="PWI23554.1"/>
    <property type="molecule type" value="Genomic_DNA"/>
</dbReference>
<dbReference type="RefSeq" id="WP_109307402.1">
    <property type="nucleotide sequence ID" value="NZ_BJUF01000064.1"/>
</dbReference>
<dbReference type="PROSITE" id="PS51892">
    <property type="entry name" value="SUBTILASE"/>
    <property type="match status" value="1"/>
</dbReference>
<dbReference type="PROSITE" id="PS00138">
    <property type="entry name" value="SUBTILASE_SER"/>
    <property type="match status" value="1"/>
</dbReference>
<evidence type="ECO:0000313" key="12">
    <source>
        <dbReference type="Proteomes" id="UP000245938"/>
    </source>
</evidence>
<dbReference type="PROSITE" id="PS00136">
    <property type="entry name" value="SUBTILASE_ASP"/>
    <property type="match status" value="1"/>
</dbReference>
<dbReference type="InterPro" id="IPR054399">
    <property type="entry name" value="Fervidolysin-like_N_prodom"/>
</dbReference>
<keyword evidence="4 6" id="KW-0720">Serine protease</keyword>
<dbReference type="Pfam" id="PF22148">
    <property type="entry name" value="Fervidolysin_NPro-like"/>
    <property type="match status" value="1"/>
</dbReference>
<dbReference type="AlphaFoldDB" id="A0A2U3AGC8"/>
<proteinExistence type="inferred from homology"/>
<dbReference type="GO" id="GO:0004252">
    <property type="term" value="F:serine-type endopeptidase activity"/>
    <property type="evidence" value="ECO:0007669"/>
    <property type="project" value="UniProtKB-UniRule"/>
</dbReference>
<dbReference type="OrthoDB" id="9798386at2"/>
<comment type="similarity">
    <text evidence="1 6 7">Belongs to the peptidase S8 family.</text>
</comment>
<dbReference type="InterPro" id="IPR000209">
    <property type="entry name" value="Peptidase_S8/S53_dom"/>
</dbReference>
<evidence type="ECO:0000313" key="11">
    <source>
        <dbReference type="EMBL" id="PWI23554.1"/>
    </source>
</evidence>
<gene>
    <name evidence="11" type="ORF">DEX24_16080</name>
</gene>
<feature type="chain" id="PRO_5039209416" evidence="8">
    <location>
        <begin position="27"/>
        <end position="1101"/>
    </location>
</feature>
<comment type="caution">
    <text evidence="11">The sequence shown here is derived from an EMBL/GenBank/DDBJ whole genome shotgun (WGS) entry which is preliminary data.</text>
</comment>
<feature type="active site" description="Charge relay system" evidence="5 6">
    <location>
        <position position="154"/>
    </location>
</feature>
<accession>A0A2U3AGC8</accession>